<gene>
    <name evidence="1" type="ORF">RRG46_02885</name>
</gene>
<proteinExistence type="predicted"/>
<evidence type="ECO:0000313" key="2">
    <source>
        <dbReference type="Proteomes" id="UP001327314"/>
    </source>
</evidence>
<dbReference type="Pfam" id="PF12686">
    <property type="entry name" value="DUF3800"/>
    <property type="match status" value="1"/>
</dbReference>
<dbReference type="AlphaFoldDB" id="A0ABD8AJ86"/>
<reference evidence="1 2" key="1">
    <citation type="submission" date="2023-12" db="EMBL/GenBank/DDBJ databases">
        <title>Hybrid Genome Assemblies of Mycoplasma cynos and Mycoplasma felis isolated from Dogs and Cats with Infectious Respiratory Disease.</title>
        <authorList>
            <person name="Framst I."/>
            <person name="Cai H."/>
            <person name="Ramesh P."/>
            <person name="Maboni G."/>
        </authorList>
    </citation>
    <scope>NUCLEOTIDE SEQUENCE [LARGE SCALE GENOMIC DNA]</scope>
    <source>
        <strain evidence="1 2">30510</strain>
    </source>
</reference>
<evidence type="ECO:0000313" key="1">
    <source>
        <dbReference type="EMBL" id="WQQ19769.1"/>
    </source>
</evidence>
<protein>
    <submittedName>
        <fullName evidence="1">DUF3800 domain-containing protein</fullName>
    </submittedName>
</protein>
<dbReference type="EMBL" id="CP141046">
    <property type="protein sequence ID" value="WQQ19769.1"/>
    <property type="molecule type" value="Genomic_DNA"/>
</dbReference>
<dbReference type="RefSeq" id="WP_284520704.1">
    <property type="nucleotide sequence ID" value="NZ_CP103987.1"/>
</dbReference>
<name>A0ABD8AJ86_9BACT</name>
<organism evidence="1 2">
    <name type="scientific">Mycoplasmopsis cynos</name>
    <dbReference type="NCBI Taxonomy" id="171284"/>
    <lineage>
        <taxon>Bacteria</taxon>
        <taxon>Bacillati</taxon>
        <taxon>Mycoplasmatota</taxon>
        <taxon>Mycoplasmoidales</taxon>
        <taxon>Metamycoplasmataceae</taxon>
        <taxon>Mycoplasmopsis</taxon>
    </lineage>
</organism>
<dbReference type="InterPro" id="IPR024524">
    <property type="entry name" value="DUF3800"/>
</dbReference>
<dbReference type="Proteomes" id="UP001327314">
    <property type="component" value="Chromosome"/>
</dbReference>
<accession>A0ABD8AJ86</accession>
<sequence length="244" mass="29008">MNFKKRRDGDNAFIHILRWIGVFDKKHNNFYVISGYIFLNQSEISKAVAKYDSIEKDIRKIKKIPNKQEIKASFLRRDFKSKRRLLNSLNNYTKFAIIIKLQEVIEEIYDHKRDKQRFQDYAFSRGIKEVLLKLKNNKILNLDEIENITVNFDNRPIASSGKYDLKTSLLKELRGGKFNINWDWFIPGILKNLKNIKLNYLNSKNNYLIRASDIVANWVWYKALSKPSLEDLKDNQTLYIIKLP</sequence>